<dbReference type="Pfam" id="PF12776">
    <property type="entry name" value="Myb_DNA-bind_3"/>
    <property type="match status" value="1"/>
</dbReference>
<protein>
    <submittedName>
        <fullName evidence="3">Myb/SANT-like domain-containing protein</fullName>
    </submittedName>
</protein>
<name>A0A2U1NQ72_ARTAN</name>
<dbReference type="Pfam" id="PF26138">
    <property type="entry name" value="DUF8040"/>
    <property type="match status" value="1"/>
</dbReference>
<keyword evidence="4" id="KW-1185">Reference proteome</keyword>
<evidence type="ECO:0000259" key="1">
    <source>
        <dbReference type="Pfam" id="PF12776"/>
    </source>
</evidence>
<feature type="domain" description="Myb/SANT-like" evidence="1">
    <location>
        <begin position="10"/>
        <end position="101"/>
    </location>
</feature>
<dbReference type="InterPro" id="IPR024752">
    <property type="entry name" value="Myb/SANT-like_dom"/>
</dbReference>
<comment type="caution">
    <text evidence="3">The sequence shown here is derived from an EMBL/GenBank/DDBJ whole genome shotgun (WGS) entry which is preliminary data.</text>
</comment>
<feature type="domain" description="DUF8040" evidence="2">
    <location>
        <begin position="172"/>
        <end position="203"/>
    </location>
</feature>
<evidence type="ECO:0000313" key="4">
    <source>
        <dbReference type="Proteomes" id="UP000245207"/>
    </source>
</evidence>
<proteinExistence type="predicted"/>
<accession>A0A2U1NQ72</accession>
<sequence>MGDTITLNFTPEQYKFFLDSCIEEVNRVDVKGKSLHVESWAIVGKKMKEKFGLMTTQKQLKNKFDYYRGKHHAHAYLRGKTGNLFNADTNTFNLTDEEWRDLNKKYPKASSLKTSPLQHYDLCDYLFTKCGASGSIRRPVAERRPVVKVVEVEDGSVRRPVVEGRSSSQNSVGHNERFSVMKRRFQHSKETIHKCFHEVLTQMLVFSEEVIRPTTFNPNPNIPGNNRRERRMFKIDTAVKLIPRPTHFQPLVGDALILRTVNCLLKSKNFDCTMMPMML</sequence>
<dbReference type="InterPro" id="IPR058353">
    <property type="entry name" value="DUF8040"/>
</dbReference>
<evidence type="ECO:0000313" key="3">
    <source>
        <dbReference type="EMBL" id="PWA75653.1"/>
    </source>
</evidence>
<dbReference type="AlphaFoldDB" id="A0A2U1NQ72"/>
<dbReference type="OrthoDB" id="1910266at2759"/>
<dbReference type="PANTHER" id="PTHR31704:SF40">
    <property type="entry name" value="MYB_SANT-LIKE DOMAIN-CONTAINING PROTEIN"/>
    <property type="match status" value="1"/>
</dbReference>
<evidence type="ECO:0000259" key="2">
    <source>
        <dbReference type="Pfam" id="PF26138"/>
    </source>
</evidence>
<reference evidence="3 4" key="1">
    <citation type="journal article" date="2018" name="Mol. Plant">
        <title>The genome of Artemisia annua provides insight into the evolution of Asteraceae family and artemisinin biosynthesis.</title>
        <authorList>
            <person name="Shen Q."/>
            <person name="Zhang L."/>
            <person name="Liao Z."/>
            <person name="Wang S."/>
            <person name="Yan T."/>
            <person name="Shi P."/>
            <person name="Liu M."/>
            <person name="Fu X."/>
            <person name="Pan Q."/>
            <person name="Wang Y."/>
            <person name="Lv Z."/>
            <person name="Lu X."/>
            <person name="Zhang F."/>
            <person name="Jiang W."/>
            <person name="Ma Y."/>
            <person name="Chen M."/>
            <person name="Hao X."/>
            <person name="Li L."/>
            <person name="Tang Y."/>
            <person name="Lv G."/>
            <person name="Zhou Y."/>
            <person name="Sun X."/>
            <person name="Brodelius P.E."/>
            <person name="Rose J.K.C."/>
            <person name="Tang K."/>
        </authorList>
    </citation>
    <scope>NUCLEOTIDE SEQUENCE [LARGE SCALE GENOMIC DNA]</scope>
    <source>
        <strain evidence="4">cv. Huhao1</strain>
        <tissue evidence="3">Leaf</tissue>
    </source>
</reference>
<dbReference type="Proteomes" id="UP000245207">
    <property type="component" value="Unassembled WGS sequence"/>
</dbReference>
<organism evidence="3 4">
    <name type="scientific">Artemisia annua</name>
    <name type="common">Sweet wormwood</name>
    <dbReference type="NCBI Taxonomy" id="35608"/>
    <lineage>
        <taxon>Eukaryota</taxon>
        <taxon>Viridiplantae</taxon>
        <taxon>Streptophyta</taxon>
        <taxon>Embryophyta</taxon>
        <taxon>Tracheophyta</taxon>
        <taxon>Spermatophyta</taxon>
        <taxon>Magnoliopsida</taxon>
        <taxon>eudicotyledons</taxon>
        <taxon>Gunneridae</taxon>
        <taxon>Pentapetalae</taxon>
        <taxon>asterids</taxon>
        <taxon>campanulids</taxon>
        <taxon>Asterales</taxon>
        <taxon>Asteraceae</taxon>
        <taxon>Asteroideae</taxon>
        <taxon>Anthemideae</taxon>
        <taxon>Artemisiinae</taxon>
        <taxon>Artemisia</taxon>
    </lineage>
</organism>
<dbReference type="EMBL" id="PKPP01002375">
    <property type="protein sequence ID" value="PWA75653.1"/>
    <property type="molecule type" value="Genomic_DNA"/>
</dbReference>
<gene>
    <name evidence="3" type="ORF">CTI12_AA239600</name>
</gene>
<dbReference type="PANTHER" id="PTHR31704">
    <property type="entry name" value="MYB/SANT-LIKE DNA-BINDING DOMAIN PROTEIN-RELATED"/>
    <property type="match status" value="1"/>
</dbReference>